<proteinExistence type="predicted"/>
<comment type="caution">
    <text evidence="1">The sequence shown here is derived from an EMBL/GenBank/DDBJ whole genome shotgun (WGS) entry which is preliminary data.</text>
</comment>
<organism evidence="1 2">
    <name type="scientific">Candidatus Solincola sediminis</name>
    <dbReference type="NCBI Taxonomy" id="1797199"/>
    <lineage>
        <taxon>Bacteria</taxon>
        <taxon>Bacillati</taxon>
        <taxon>Actinomycetota</taxon>
        <taxon>Candidatus Geothermincolia</taxon>
        <taxon>Candidatus Geothermincolales</taxon>
        <taxon>Candidatus Geothermincolaceae</taxon>
        <taxon>Candidatus Solincola</taxon>
    </lineage>
</organism>
<dbReference type="Proteomes" id="UP000177876">
    <property type="component" value="Unassembled WGS sequence"/>
</dbReference>
<sequence>MNAIPEFLRHTARTIDKWRQELELYFEILPRGTFPPEQIPTMRQAMTVKAAHLRLVARELECSKQGEAA</sequence>
<dbReference type="AlphaFoldDB" id="A0A1F2WNI7"/>
<evidence type="ECO:0000313" key="1">
    <source>
        <dbReference type="EMBL" id="OFW58427.1"/>
    </source>
</evidence>
<name>A0A1F2WNI7_9ACTN</name>
<dbReference type="EMBL" id="MELK01000023">
    <property type="protein sequence ID" value="OFW58427.1"/>
    <property type="molecule type" value="Genomic_DNA"/>
</dbReference>
<reference evidence="1 2" key="1">
    <citation type="journal article" date="2016" name="Nat. Commun.">
        <title>Thousands of microbial genomes shed light on interconnected biogeochemical processes in an aquifer system.</title>
        <authorList>
            <person name="Anantharaman K."/>
            <person name="Brown C.T."/>
            <person name="Hug L.A."/>
            <person name="Sharon I."/>
            <person name="Castelle C.J."/>
            <person name="Probst A.J."/>
            <person name="Thomas B.C."/>
            <person name="Singh A."/>
            <person name="Wilkins M.J."/>
            <person name="Karaoz U."/>
            <person name="Brodie E.L."/>
            <person name="Williams K.H."/>
            <person name="Hubbard S.S."/>
            <person name="Banfield J.F."/>
        </authorList>
    </citation>
    <scope>NUCLEOTIDE SEQUENCE [LARGE SCALE GENOMIC DNA]</scope>
</reference>
<accession>A0A1F2WNI7</accession>
<evidence type="ECO:0000313" key="2">
    <source>
        <dbReference type="Proteomes" id="UP000177876"/>
    </source>
</evidence>
<protein>
    <submittedName>
        <fullName evidence="1">Uncharacterized protein</fullName>
    </submittedName>
</protein>
<gene>
    <name evidence="1" type="ORF">A2Y75_01580</name>
</gene>